<dbReference type="PANTHER" id="PTHR43135:SF3">
    <property type="entry name" value="ALPHA-D-RIBOSE 1-METHYLPHOSPHONATE 5-TRIPHOSPHATE DIPHOSPHATASE"/>
    <property type="match status" value="1"/>
</dbReference>
<dbReference type="Gene3D" id="2.30.40.10">
    <property type="entry name" value="Urease, subunit C, domain 1"/>
    <property type="match status" value="1"/>
</dbReference>
<evidence type="ECO:0000313" key="2">
    <source>
        <dbReference type="EMBL" id="CQH52947.1"/>
    </source>
</evidence>
<dbReference type="GO" id="GO:0016810">
    <property type="term" value="F:hydrolase activity, acting on carbon-nitrogen (but not peptide) bonds"/>
    <property type="evidence" value="ECO:0007669"/>
    <property type="project" value="InterPro"/>
</dbReference>
<dbReference type="KEGG" id="hhb:Hhub_1904"/>
<dbReference type="CDD" id="cd01299">
    <property type="entry name" value="Met_dep_hydrolase_A"/>
    <property type="match status" value="1"/>
</dbReference>
<keyword evidence="2" id="KW-0378">Hydrolase</keyword>
<dbReference type="RefSeq" id="WP_059056366.1">
    <property type="nucleotide sequence ID" value="NZ_CEML01000002.1"/>
</dbReference>
<dbReference type="SUPFAM" id="SSF51338">
    <property type="entry name" value="Composite domain of metallo-dependent hydrolases"/>
    <property type="match status" value="1"/>
</dbReference>
<dbReference type="Pfam" id="PF01979">
    <property type="entry name" value="Amidohydro_1"/>
    <property type="match status" value="1"/>
</dbReference>
<reference evidence="3" key="1">
    <citation type="journal article" date="2016" name="Environ. Microbiol.">
        <title>The complete genome of a viable archaeum isolated from 123-million-year-old rock salt.</title>
        <authorList>
            <person name="Jaakkola S.T."/>
            <person name="Pfeiffer F."/>
            <person name="Ravantti J.J."/>
            <person name="Guo Q."/>
            <person name="Liu Y."/>
            <person name="Chen X."/>
            <person name="Ma H."/>
            <person name="Yang C."/>
            <person name="Oksanen H.M."/>
            <person name="Bamford D.H."/>
        </authorList>
    </citation>
    <scope>NUCLEOTIDE SEQUENCE</scope>
    <source>
        <strain evidence="3">JI20-1</strain>
    </source>
</reference>
<evidence type="ECO:0000259" key="1">
    <source>
        <dbReference type="Pfam" id="PF01979"/>
    </source>
</evidence>
<dbReference type="GeneID" id="26658575"/>
<dbReference type="STRING" id="1407499.HHUB_1904"/>
<dbReference type="Proteomes" id="UP000066737">
    <property type="component" value="Chromosome I"/>
</dbReference>
<keyword evidence="3" id="KW-1185">Reference proteome</keyword>
<dbReference type="SUPFAM" id="SSF51556">
    <property type="entry name" value="Metallo-dependent hydrolases"/>
    <property type="match status" value="1"/>
</dbReference>
<feature type="domain" description="Amidohydrolase-related" evidence="1">
    <location>
        <begin position="55"/>
        <end position="403"/>
    </location>
</feature>
<dbReference type="Gene3D" id="3.20.20.140">
    <property type="entry name" value="Metal-dependent hydrolases"/>
    <property type="match status" value="1"/>
</dbReference>
<accession>A0A0U5H3W3</accession>
<name>A0A0U5H3W3_9EURY</name>
<evidence type="ECO:0000313" key="3">
    <source>
        <dbReference type="Proteomes" id="UP000066737"/>
    </source>
</evidence>
<gene>
    <name evidence="2" type="ORF">HHUB_1904</name>
</gene>
<dbReference type="InterPro" id="IPR051781">
    <property type="entry name" value="Metallo-dep_Hydrolase"/>
</dbReference>
<protein>
    <submittedName>
        <fullName evidence="2">Amidohydrolase domain protein</fullName>
    </submittedName>
</protein>
<dbReference type="PANTHER" id="PTHR43135">
    <property type="entry name" value="ALPHA-D-RIBOSE 1-METHYLPHOSPHONATE 5-TRIPHOSPHATE DIPHOSPHATASE"/>
    <property type="match status" value="1"/>
</dbReference>
<sequence>MRVFDVARLVDGRSDDAVEDARLVVDDDGTVAAVGPRESVDAPPDTDHVEFPDRTVVPGFVDAHVHLQGARSMDVADWTTIPDSLAAARATEDLRSLARAGFTSVRDLGSTVGVGLREAVAAGEISGPRVFTSGRAISQTGGHGDIHGLPHEWVADGTPLSTLADGADECRREARKRIRDGVDCLKIMTTGGVLSERDAPDRRQFTDDEITAMTREADRAGVAVAAHAQGSAGIEAALRNGATTIEHGFYLDDDCVSLLKECGGTFVPTLSIMHRITERGGDHGVPEWALEKARDAHDAHVEAVERAHEANAAIAAGTDFMGPELVPHGENALEMELLVDEIGFSEMEALQAGTRVAARTLPRDDVGTLTEGARADFAVLEDDPLADISAVRRVEATYVDGRRLDV</sequence>
<dbReference type="InterPro" id="IPR032466">
    <property type="entry name" value="Metal_Hydrolase"/>
</dbReference>
<dbReference type="InterPro" id="IPR057744">
    <property type="entry name" value="OTAase-like"/>
</dbReference>
<dbReference type="InterPro" id="IPR011059">
    <property type="entry name" value="Metal-dep_hydrolase_composite"/>
</dbReference>
<dbReference type="AlphaFoldDB" id="A0A0U5H3W3"/>
<proteinExistence type="predicted"/>
<dbReference type="OrthoDB" id="24954at2157"/>
<dbReference type="InterPro" id="IPR006680">
    <property type="entry name" value="Amidohydro-rel"/>
</dbReference>
<dbReference type="EMBL" id="LN831302">
    <property type="protein sequence ID" value="CQH52947.1"/>
    <property type="molecule type" value="Genomic_DNA"/>
</dbReference>
<organism evidence="2 3">
    <name type="scientific">Halobacterium hubeiense</name>
    <dbReference type="NCBI Taxonomy" id="1407499"/>
    <lineage>
        <taxon>Archaea</taxon>
        <taxon>Methanobacteriati</taxon>
        <taxon>Methanobacteriota</taxon>
        <taxon>Stenosarchaea group</taxon>
        <taxon>Halobacteria</taxon>
        <taxon>Halobacteriales</taxon>
        <taxon>Halobacteriaceae</taxon>
        <taxon>Halobacterium</taxon>
    </lineage>
</organism>